<evidence type="ECO:0000313" key="1">
    <source>
        <dbReference type="EMBL" id="MBB5916468.1"/>
    </source>
</evidence>
<evidence type="ECO:0000313" key="2">
    <source>
        <dbReference type="Proteomes" id="UP000540412"/>
    </source>
</evidence>
<comment type="caution">
    <text evidence="1">The sequence shown here is derived from an EMBL/GenBank/DDBJ whole genome shotgun (WGS) entry which is preliminary data.</text>
</comment>
<dbReference type="AlphaFoldDB" id="A0A7W9PIS1"/>
<evidence type="ECO:0008006" key="3">
    <source>
        <dbReference type="Google" id="ProtNLM"/>
    </source>
</evidence>
<dbReference type="Proteomes" id="UP000540412">
    <property type="component" value="Unassembled WGS sequence"/>
</dbReference>
<keyword evidence="2" id="KW-1185">Reference proteome</keyword>
<dbReference type="SUPFAM" id="SSF89372">
    <property type="entry name" value="Fucose-specific lectin"/>
    <property type="match status" value="2"/>
</dbReference>
<accession>A0A7W9PIS1</accession>
<sequence length="317" mass="34019">MSSVISPLSRRNPDTRLWSSVAAQGGAWIDQAPVPGATSPTAPGSAVFQHHLHMAWRADDSTDGIWLSATSDGHTWAPPWNVPYVGTSDQPALSAAVDGAGSETLYLAWKGAGRDQNIYWSTSSDGSKWEEQQILGGAETARAPSLTVFRGVLHAFWRGREQMLTSDQNLYASARGDNGWSAPIGLPGMASLDGPAVAVLGDTLYIAHRGTRAPLDDDKWIRLWSSANGVSWTSRANPPDAYSDVAPALAAHDGQLHLAWKSASGPEIWYSSFDGDQSWLPPARVAAFETQCSPALCAFRPARGTQDLHLSWRGSTL</sequence>
<dbReference type="EMBL" id="JACHIT010000002">
    <property type="protein sequence ID" value="MBB5916468.1"/>
    <property type="molecule type" value="Genomic_DNA"/>
</dbReference>
<proteinExistence type="predicted"/>
<protein>
    <recommendedName>
        <fullName evidence="3">Sialidase domain-containing protein</fullName>
    </recommendedName>
</protein>
<dbReference type="RefSeq" id="WP_157185815.1">
    <property type="nucleotide sequence ID" value="NZ_JACHIT010000002.1"/>
</dbReference>
<name>A0A7W9PIS1_9NOCA</name>
<organism evidence="1 2">
    <name type="scientific">Nocardia transvalensis</name>
    <dbReference type="NCBI Taxonomy" id="37333"/>
    <lineage>
        <taxon>Bacteria</taxon>
        <taxon>Bacillati</taxon>
        <taxon>Actinomycetota</taxon>
        <taxon>Actinomycetes</taxon>
        <taxon>Mycobacteriales</taxon>
        <taxon>Nocardiaceae</taxon>
        <taxon>Nocardia</taxon>
    </lineage>
</organism>
<reference evidence="1 2" key="1">
    <citation type="submission" date="2020-08" db="EMBL/GenBank/DDBJ databases">
        <title>Sequencing the genomes of 1000 actinobacteria strains.</title>
        <authorList>
            <person name="Klenk H.-P."/>
        </authorList>
    </citation>
    <scope>NUCLEOTIDE SEQUENCE [LARGE SCALE GENOMIC DNA]</scope>
    <source>
        <strain evidence="1 2">DSM 43582</strain>
    </source>
</reference>
<gene>
    <name evidence="1" type="ORF">BJY24_005380</name>
</gene>